<feature type="domain" description="Threonine/Serine exporter ThrE" evidence="10">
    <location>
        <begin position="281"/>
        <end position="403"/>
    </location>
</feature>
<reference evidence="11 12" key="1">
    <citation type="submission" date="2016-10" db="EMBL/GenBank/DDBJ databases">
        <title>Genome sequence of Mycobacterium talmonii.</title>
        <authorList>
            <person name="Greninger A.L."/>
            <person name="Elliott B."/>
            <person name="Vasireddy S."/>
            <person name="Vasireddy R."/>
        </authorList>
    </citation>
    <scope>NUCLEOTIDE SEQUENCE [LARGE SCALE GENOMIC DNA]</scope>
    <source>
        <strain evidence="12">NE-TNMC-100812</strain>
    </source>
</reference>
<evidence type="ECO:0000256" key="5">
    <source>
        <dbReference type="ARBA" id="ARBA00023136"/>
    </source>
</evidence>
<evidence type="ECO:0008006" key="13">
    <source>
        <dbReference type="Google" id="ProtNLM"/>
    </source>
</evidence>
<dbReference type="InterPro" id="IPR010619">
    <property type="entry name" value="ThrE-like_N"/>
</dbReference>
<evidence type="ECO:0000256" key="8">
    <source>
        <dbReference type="SAM" id="Phobius"/>
    </source>
</evidence>
<feature type="transmembrane region" description="Helical" evidence="8">
    <location>
        <begin position="351"/>
        <end position="369"/>
    </location>
</feature>
<evidence type="ECO:0000256" key="7">
    <source>
        <dbReference type="SAM" id="MobiDB-lite"/>
    </source>
</evidence>
<feature type="transmembrane region" description="Helical" evidence="8">
    <location>
        <begin position="125"/>
        <end position="155"/>
    </location>
</feature>
<feature type="transmembrane region" description="Helical" evidence="8">
    <location>
        <begin position="389"/>
        <end position="411"/>
    </location>
</feature>
<dbReference type="AlphaFoldDB" id="A0A1S1NPX1"/>
<evidence type="ECO:0000256" key="6">
    <source>
        <dbReference type="ARBA" id="ARBA00034125"/>
    </source>
</evidence>
<dbReference type="Pfam" id="PF06738">
    <property type="entry name" value="ThrE"/>
    <property type="match status" value="1"/>
</dbReference>
<feature type="region of interest" description="Disordered" evidence="7">
    <location>
        <begin position="419"/>
        <end position="474"/>
    </location>
</feature>
<dbReference type="Proteomes" id="UP000179734">
    <property type="component" value="Unassembled WGS sequence"/>
</dbReference>
<feature type="transmembrane region" description="Helical" evidence="8">
    <location>
        <begin position="167"/>
        <end position="187"/>
    </location>
</feature>
<feature type="transmembrane region" description="Helical" evidence="8">
    <location>
        <begin position="271"/>
        <end position="293"/>
    </location>
</feature>
<evidence type="ECO:0000313" key="11">
    <source>
        <dbReference type="EMBL" id="OHV06605.1"/>
    </source>
</evidence>
<keyword evidence="2" id="KW-1003">Cell membrane</keyword>
<dbReference type="GO" id="GO:0005886">
    <property type="term" value="C:plasma membrane"/>
    <property type="evidence" value="ECO:0007669"/>
    <property type="project" value="UniProtKB-SubCell"/>
</dbReference>
<keyword evidence="3 8" id="KW-0812">Transmembrane</keyword>
<evidence type="ECO:0000256" key="4">
    <source>
        <dbReference type="ARBA" id="ARBA00022989"/>
    </source>
</evidence>
<evidence type="ECO:0000256" key="2">
    <source>
        <dbReference type="ARBA" id="ARBA00022475"/>
    </source>
</evidence>
<feature type="transmembrane region" description="Helical" evidence="8">
    <location>
        <begin position="238"/>
        <end position="259"/>
    </location>
</feature>
<comment type="subcellular location">
    <subcellularLocation>
        <location evidence="1">Cell membrane</location>
        <topology evidence="1">Multi-pass membrane protein</topology>
    </subcellularLocation>
</comment>
<evidence type="ECO:0000259" key="10">
    <source>
        <dbReference type="Pfam" id="PF12821"/>
    </source>
</evidence>
<dbReference type="Pfam" id="PF12821">
    <property type="entry name" value="ThrE_2"/>
    <property type="match status" value="1"/>
</dbReference>
<feature type="compositionally biased region" description="Basic residues" evidence="7">
    <location>
        <begin position="419"/>
        <end position="432"/>
    </location>
</feature>
<evidence type="ECO:0000259" key="9">
    <source>
        <dbReference type="Pfam" id="PF06738"/>
    </source>
</evidence>
<keyword evidence="4 8" id="KW-1133">Transmembrane helix</keyword>
<protein>
    <recommendedName>
        <fullName evidence="13">Threonine/serine exporter family protein</fullName>
    </recommendedName>
</protein>
<dbReference type="GO" id="GO:0015744">
    <property type="term" value="P:succinate transport"/>
    <property type="evidence" value="ECO:0007669"/>
    <property type="project" value="TreeGrafter"/>
</dbReference>
<evidence type="ECO:0000256" key="1">
    <source>
        <dbReference type="ARBA" id="ARBA00004651"/>
    </source>
</evidence>
<comment type="caution">
    <text evidence="11">The sequence shown here is derived from an EMBL/GenBank/DDBJ whole genome shotgun (WGS) entry which is preliminary data.</text>
</comment>
<dbReference type="InterPro" id="IPR024528">
    <property type="entry name" value="ThrE_2"/>
</dbReference>
<name>A0A1S1NPX1_9MYCO</name>
<accession>A0A1S1NPX1</accession>
<evidence type="ECO:0000313" key="12">
    <source>
        <dbReference type="Proteomes" id="UP000179734"/>
    </source>
</evidence>
<feature type="transmembrane region" description="Helical" evidence="8">
    <location>
        <begin position="193"/>
        <end position="217"/>
    </location>
</feature>
<feature type="domain" description="Threonine/serine exporter-like N-terminal" evidence="9">
    <location>
        <begin position="12"/>
        <end position="255"/>
    </location>
</feature>
<sequence>MDEAGVRRVLDVTLRFGQLLLACQAGTADVAATVAAVATAYGFPATHVDVTANSITVSVPRGVAGAPVTAMYLAQSRSLDYTRLQLTTDLAQHVVDTTPEPEWVQRELTALERAKHPYPRWVSTVALGVMAGSFSMLLGAGLLVAAIAAVTTALIDRVGRILNGWHLPMLFLQVVGATIATGVTVGLDAAGRLPAGTAPSVVVAANIVALLSGLATVGSVQDAITGFQLTAVSRMMDILLSSVGILVGVTIAVRIGVAAGVDVSVSPDVPVGPLGVPVRVLAGAVGAAASAVSSYAPVRAAVAAGAAGATGALLFFGLRIAGTDQITSSFVAAAAIGLGGAIGAHRVRVPLLVIAMAGIVPLVPGMTLYRGFVHLVNGQAAAEGNWLMLAAGTALALGAGVVLGPLLAPSVRRELARYRRRPRGGSRRHLLGQHRMPQLAGIRPRRSTTSAGRTFRPRRRHPRIAAEPTTDPLR</sequence>
<gene>
    <name evidence="11" type="ORF">BKN37_01100</name>
</gene>
<proteinExistence type="inferred from homology"/>
<dbReference type="InterPro" id="IPR050539">
    <property type="entry name" value="ThrE_Dicarb/AminoAcid_Exp"/>
</dbReference>
<evidence type="ECO:0000256" key="3">
    <source>
        <dbReference type="ARBA" id="ARBA00022692"/>
    </source>
</evidence>
<feature type="transmembrane region" description="Helical" evidence="8">
    <location>
        <begin position="300"/>
        <end position="320"/>
    </location>
</feature>
<keyword evidence="5 8" id="KW-0472">Membrane</keyword>
<dbReference type="PANTHER" id="PTHR34390">
    <property type="entry name" value="UPF0442 PROTEIN YJJB-RELATED"/>
    <property type="match status" value="1"/>
</dbReference>
<dbReference type="GO" id="GO:0022857">
    <property type="term" value="F:transmembrane transporter activity"/>
    <property type="evidence" value="ECO:0007669"/>
    <property type="project" value="InterPro"/>
</dbReference>
<comment type="similarity">
    <text evidence="6">Belongs to the ThrE exporter (TC 2.A.79) family.</text>
</comment>
<organism evidence="11 12">
    <name type="scientific">Mycobacterium talmoniae</name>
    <dbReference type="NCBI Taxonomy" id="1858794"/>
    <lineage>
        <taxon>Bacteria</taxon>
        <taxon>Bacillati</taxon>
        <taxon>Actinomycetota</taxon>
        <taxon>Actinomycetes</taxon>
        <taxon>Mycobacteriales</taxon>
        <taxon>Mycobacteriaceae</taxon>
        <taxon>Mycobacterium</taxon>
    </lineage>
</organism>
<feature type="transmembrane region" description="Helical" evidence="8">
    <location>
        <begin position="326"/>
        <end position="344"/>
    </location>
</feature>
<dbReference type="PANTHER" id="PTHR34390:SF2">
    <property type="entry name" value="SUCCINATE TRANSPORTER SUBUNIT YJJP-RELATED"/>
    <property type="match status" value="1"/>
</dbReference>
<dbReference type="EMBL" id="MLQM01000003">
    <property type="protein sequence ID" value="OHV06605.1"/>
    <property type="molecule type" value="Genomic_DNA"/>
</dbReference>
<keyword evidence="12" id="KW-1185">Reference proteome</keyword>